<feature type="domain" description="PASTA" evidence="3">
    <location>
        <begin position="137"/>
        <end position="204"/>
    </location>
</feature>
<evidence type="ECO:0000256" key="1">
    <source>
        <dbReference type="ARBA" id="ARBA00004162"/>
    </source>
</evidence>
<comment type="subcellular location">
    <subcellularLocation>
        <location evidence="1">Cell membrane</location>
        <topology evidence="1">Single-pass membrane protein</topology>
    </subcellularLocation>
</comment>
<accession>A0A4T2GI66</accession>
<dbReference type="Gene3D" id="3.30.10.20">
    <property type="match status" value="1"/>
</dbReference>
<dbReference type="PROSITE" id="PS51178">
    <property type="entry name" value="PASTA"/>
    <property type="match status" value="1"/>
</dbReference>
<evidence type="ECO:0000313" key="5">
    <source>
        <dbReference type="Proteomes" id="UP000305165"/>
    </source>
</evidence>
<keyword evidence="2" id="KW-1133">Transmembrane helix</keyword>
<evidence type="ECO:0000313" key="4">
    <source>
        <dbReference type="EMBL" id="TIH98086.1"/>
    </source>
</evidence>
<comment type="caution">
    <text evidence="4">The sequence shown here is derived from an EMBL/GenBank/DDBJ whole genome shotgun (WGS) entry which is preliminary data.</text>
</comment>
<dbReference type="AlphaFoldDB" id="A0A4T2GI66"/>
<gene>
    <name evidence="4" type="ORF">FAJ39_09830</name>
</gene>
<dbReference type="InterPro" id="IPR005543">
    <property type="entry name" value="PASTA_dom"/>
</dbReference>
<keyword evidence="2" id="KW-0472">Membrane</keyword>
<dbReference type="EMBL" id="SSXO01000007">
    <property type="protein sequence ID" value="TIH98086.1"/>
    <property type="molecule type" value="Genomic_DNA"/>
</dbReference>
<keyword evidence="2" id="KW-0812">Transmembrane</keyword>
<evidence type="ECO:0000256" key="2">
    <source>
        <dbReference type="SAM" id="Phobius"/>
    </source>
</evidence>
<protein>
    <submittedName>
        <fullName evidence="4">PASTA domain-containing protein</fullName>
    </submittedName>
</protein>
<sequence>MDKWMRDMEEQRRHDELSRKMDAQTNAIHSQSYAINSQTHALRKQNALLEKEHERQIETEYKDRIFQLQLHLAQASDDSQRLVFQQMLDDAENDYSQYLLEKEERQLAAARRRQLGIFISLLVLLVGMFGVYYVYTDMQHVRVPELRGVSLAEAKEVLRDEGFVLGTVTEIGGQTVEPGQVSLSTPSGGSKVKRGEVVDLIVAKEETATSETSSEGTASTTSSSQVSSQTFAIEIERTGLSILQAPYLTATYVATIDPGTYTIVETTYNDGHSWGKLKSGQGWISLTEVQGGLAQVNTKDLTTEQVQRWVAYAFFMNPENVHYNRQQPVISVYKEEDDLVYADVTIPSDSDFEPSYWRYRVNAQGELEHGSYEEATGNTHWYVLLEEYRE</sequence>
<dbReference type="OrthoDB" id="2237778at2"/>
<dbReference type="Pfam" id="PF03793">
    <property type="entry name" value="PASTA"/>
    <property type="match status" value="1"/>
</dbReference>
<organism evidence="4 5">
    <name type="scientific">Streptococcus suis</name>
    <dbReference type="NCBI Taxonomy" id="1307"/>
    <lineage>
        <taxon>Bacteria</taxon>
        <taxon>Bacillati</taxon>
        <taxon>Bacillota</taxon>
        <taxon>Bacilli</taxon>
        <taxon>Lactobacillales</taxon>
        <taxon>Streptococcaceae</taxon>
        <taxon>Streptococcus</taxon>
    </lineage>
</organism>
<dbReference type="SMART" id="SM00740">
    <property type="entry name" value="PASTA"/>
    <property type="match status" value="1"/>
</dbReference>
<reference evidence="4 5" key="1">
    <citation type="submission" date="2019-04" db="EMBL/GenBank/DDBJ databases">
        <title>Genome analysis of Streptococcus suis strain WUSS424.</title>
        <authorList>
            <person name="Chen H."/>
            <person name="Gao X."/>
            <person name="Wu Z."/>
        </authorList>
    </citation>
    <scope>NUCLEOTIDE SEQUENCE [LARGE SCALE GENOMIC DNA]</scope>
    <source>
        <strain evidence="4 5">WUSS424</strain>
    </source>
</reference>
<evidence type="ECO:0000259" key="3">
    <source>
        <dbReference type="PROSITE" id="PS51178"/>
    </source>
</evidence>
<feature type="transmembrane region" description="Helical" evidence="2">
    <location>
        <begin position="115"/>
        <end position="135"/>
    </location>
</feature>
<dbReference type="CDD" id="cd06577">
    <property type="entry name" value="PASTA_pknB"/>
    <property type="match status" value="1"/>
</dbReference>
<dbReference type="Proteomes" id="UP000305165">
    <property type="component" value="Unassembled WGS sequence"/>
</dbReference>
<name>A0A4T2GI66_STRSU</name>
<dbReference type="GO" id="GO:0005886">
    <property type="term" value="C:plasma membrane"/>
    <property type="evidence" value="ECO:0007669"/>
    <property type="project" value="UniProtKB-SubCell"/>
</dbReference>
<proteinExistence type="predicted"/>